<gene>
    <name evidence="2" type="ORF">GH754_04600</name>
</gene>
<dbReference type="Proteomes" id="UP000480185">
    <property type="component" value="Unassembled WGS sequence"/>
</dbReference>
<keyword evidence="1" id="KW-0472">Membrane</keyword>
<feature type="transmembrane region" description="Helical" evidence="1">
    <location>
        <begin position="71"/>
        <end position="89"/>
    </location>
</feature>
<evidence type="ECO:0000313" key="2">
    <source>
        <dbReference type="EMBL" id="MRG85611.1"/>
    </source>
</evidence>
<keyword evidence="1" id="KW-1133">Transmembrane helix</keyword>
<name>A0A6G1X3P5_9BACI</name>
<reference evidence="2 3" key="1">
    <citation type="submission" date="2019-11" db="EMBL/GenBank/DDBJ databases">
        <authorList>
            <person name="Li J."/>
        </authorList>
    </citation>
    <scope>NUCLEOTIDE SEQUENCE [LARGE SCALE GENOMIC DNA]</scope>
    <source>
        <strain evidence="2 3">J4</strain>
    </source>
</reference>
<feature type="transmembrane region" description="Helical" evidence="1">
    <location>
        <begin position="121"/>
        <end position="145"/>
    </location>
</feature>
<organism evidence="2 3">
    <name type="scientific">Salinibacillus xinjiangensis</name>
    <dbReference type="NCBI Taxonomy" id="1229268"/>
    <lineage>
        <taxon>Bacteria</taxon>
        <taxon>Bacillati</taxon>
        <taxon>Bacillota</taxon>
        <taxon>Bacilli</taxon>
        <taxon>Bacillales</taxon>
        <taxon>Bacillaceae</taxon>
        <taxon>Salinibacillus</taxon>
    </lineage>
</organism>
<dbReference type="OrthoDB" id="1681794at2"/>
<keyword evidence="3" id="KW-1185">Reference proteome</keyword>
<proteinExistence type="predicted"/>
<accession>A0A6G1X3P5</accession>
<protein>
    <submittedName>
        <fullName evidence="2">Uncharacterized protein</fullName>
    </submittedName>
</protein>
<feature type="transmembrane region" description="Helical" evidence="1">
    <location>
        <begin position="96"/>
        <end position="115"/>
    </location>
</feature>
<evidence type="ECO:0000313" key="3">
    <source>
        <dbReference type="Proteomes" id="UP000480185"/>
    </source>
</evidence>
<evidence type="ECO:0000256" key="1">
    <source>
        <dbReference type="SAM" id="Phobius"/>
    </source>
</evidence>
<comment type="caution">
    <text evidence="2">The sequence shown here is derived from an EMBL/GenBank/DDBJ whole genome shotgun (WGS) entry which is preliminary data.</text>
</comment>
<keyword evidence="1" id="KW-0812">Transmembrane</keyword>
<sequence>MLKREKKISSILWNVALPGFAQVLQKRYIVGFTFIFMEILINVFSGFNAAIRYSFLGEINKAIEVTNYQFLMFYPCLYMFALWDAYYEVDKGETPYIFLPFVFGAYFITVGLIYAEHIKVFGVVLGPVWLPMLSLLPGLLVGFLIRSIIIKITLNE</sequence>
<dbReference type="EMBL" id="WJNH01000002">
    <property type="protein sequence ID" value="MRG85611.1"/>
    <property type="molecule type" value="Genomic_DNA"/>
</dbReference>
<feature type="transmembrane region" description="Helical" evidence="1">
    <location>
        <begin position="28"/>
        <end position="51"/>
    </location>
</feature>
<dbReference type="AlphaFoldDB" id="A0A6G1X3P5"/>